<proteinExistence type="predicted"/>
<name>A0AAD8Z1Y9_9TELE</name>
<feature type="compositionally biased region" description="Polar residues" evidence="1">
    <location>
        <begin position="1"/>
        <end position="12"/>
    </location>
</feature>
<keyword evidence="3" id="KW-1185">Reference proteome</keyword>
<protein>
    <submittedName>
        <fullName evidence="2">Uncharacterized protein</fullName>
    </submittedName>
</protein>
<feature type="compositionally biased region" description="Basic residues" evidence="1">
    <location>
        <begin position="300"/>
        <end position="322"/>
    </location>
</feature>
<evidence type="ECO:0000256" key="1">
    <source>
        <dbReference type="SAM" id="MobiDB-lite"/>
    </source>
</evidence>
<dbReference type="AlphaFoldDB" id="A0AAD8Z1Y9"/>
<feature type="compositionally biased region" description="Pro residues" evidence="1">
    <location>
        <begin position="259"/>
        <end position="287"/>
    </location>
</feature>
<feature type="region of interest" description="Disordered" evidence="1">
    <location>
        <begin position="1"/>
        <end position="26"/>
    </location>
</feature>
<accession>A0AAD8Z1Y9</accession>
<dbReference type="Proteomes" id="UP001239994">
    <property type="component" value="Unassembled WGS sequence"/>
</dbReference>
<organism evidence="2 3">
    <name type="scientific">Electrophorus voltai</name>
    <dbReference type="NCBI Taxonomy" id="2609070"/>
    <lineage>
        <taxon>Eukaryota</taxon>
        <taxon>Metazoa</taxon>
        <taxon>Chordata</taxon>
        <taxon>Craniata</taxon>
        <taxon>Vertebrata</taxon>
        <taxon>Euteleostomi</taxon>
        <taxon>Actinopterygii</taxon>
        <taxon>Neopterygii</taxon>
        <taxon>Teleostei</taxon>
        <taxon>Ostariophysi</taxon>
        <taxon>Gymnotiformes</taxon>
        <taxon>Gymnotoidei</taxon>
        <taxon>Gymnotidae</taxon>
        <taxon>Electrophorus</taxon>
    </lineage>
</organism>
<feature type="region of interest" description="Disordered" evidence="1">
    <location>
        <begin position="170"/>
        <end position="339"/>
    </location>
</feature>
<comment type="caution">
    <text evidence="2">The sequence shown here is derived from an EMBL/GenBank/DDBJ whole genome shotgun (WGS) entry which is preliminary data.</text>
</comment>
<dbReference type="EMBL" id="JAROKS010000021">
    <property type="protein sequence ID" value="KAK1790076.1"/>
    <property type="molecule type" value="Genomic_DNA"/>
</dbReference>
<gene>
    <name evidence="2" type="ORF">P4O66_002225</name>
</gene>
<feature type="compositionally biased region" description="Pro residues" evidence="1">
    <location>
        <begin position="170"/>
        <end position="252"/>
    </location>
</feature>
<evidence type="ECO:0000313" key="3">
    <source>
        <dbReference type="Proteomes" id="UP001239994"/>
    </source>
</evidence>
<dbReference type="PRINTS" id="PR01217">
    <property type="entry name" value="PRICHEXTENSN"/>
</dbReference>
<sequence>MEGSGLSRTGGQTLPEALTETDDSDLVKEVKQRSEVAVPGAKHRGLARPCRRADWPSAPGTARQMEELVRAAVAGFSGNQRGRCGNTVSSGFCFSDLLTSGVCGVPLGHNKVSVNRTVRRKEPVGLNERYGLLARDIWFSVCALLKSLSNLPDQFHPGLCVGQGVPSPPLTPEPLPSPQCPPLPSPLRPSPHPYAPPLTPVPSPPLTPEPLPSPQCPPLPSPLRPSPHPYAPPLTPVPSPPLTPAPSPPLSPVPLHSPQCPPLPSPLRPSPHPCAPPLTPAPLPSPQCPAFSTHDNKAAREKHHLPAPSSKRKTSNNSRSRKPLSCFQGGREQYGNQQRLHRGGRVYETLCTEEVEFMRPLCTEEAGFMRSLCTEEAGFMRPLCTEEVGFMRPLCTEEVEFMRPLCTEEAGFIRPLCTEEAGFMRSLCTEETGFIRPLCTEEAGFMRSLCTEEAGFMRPLCTDEVGFMRPLCTEEAGFMRPLALRGGQCCARSVTVVNTESSIETHTAGVAFILLCHSDTNACIAVQLRNQNPLSKHGPTRPLASHLGLP</sequence>
<evidence type="ECO:0000313" key="2">
    <source>
        <dbReference type="EMBL" id="KAK1790076.1"/>
    </source>
</evidence>
<reference evidence="2" key="1">
    <citation type="submission" date="2023-03" db="EMBL/GenBank/DDBJ databases">
        <title>Electrophorus voltai genome.</title>
        <authorList>
            <person name="Bian C."/>
        </authorList>
    </citation>
    <scope>NUCLEOTIDE SEQUENCE</scope>
    <source>
        <strain evidence="2">CB-2022</strain>
        <tissue evidence="2">Muscle</tissue>
    </source>
</reference>